<keyword evidence="8" id="KW-1185">Reference proteome</keyword>
<dbReference type="GO" id="GO:0004896">
    <property type="term" value="F:cytokine receptor activity"/>
    <property type="evidence" value="ECO:0007669"/>
    <property type="project" value="TreeGrafter"/>
</dbReference>
<evidence type="ECO:0000259" key="6">
    <source>
        <dbReference type="PROSITE" id="PS50853"/>
    </source>
</evidence>
<dbReference type="InterPro" id="IPR003961">
    <property type="entry name" value="FN3_dom"/>
</dbReference>
<dbReference type="InterPro" id="IPR050650">
    <property type="entry name" value="Type-II_Cytokine-TF_Rcpt"/>
</dbReference>
<dbReference type="SUPFAM" id="SSF49265">
    <property type="entry name" value="Fibronectin type III"/>
    <property type="match status" value="4"/>
</dbReference>
<comment type="caution">
    <text evidence="7">The sequence shown here is derived from an EMBL/GenBank/DDBJ whole genome shotgun (WGS) entry which is preliminary data.</text>
</comment>
<evidence type="ECO:0000256" key="4">
    <source>
        <dbReference type="ARBA" id="ARBA00023170"/>
    </source>
</evidence>
<evidence type="ECO:0000313" key="8">
    <source>
        <dbReference type="Proteomes" id="UP001474421"/>
    </source>
</evidence>
<keyword evidence="5" id="KW-0472">Membrane</keyword>
<keyword evidence="4 7" id="KW-0675">Receptor</keyword>
<keyword evidence="3" id="KW-1015">Disulfide bond</keyword>
<dbReference type="EMBL" id="JAOTOJ010000001">
    <property type="protein sequence ID" value="KAK9411613.1"/>
    <property type="molecule type" value="Genomic_DNA"/>
</dbReference>
<dbReference type="FunFam" id="2.60.40.10:FF:000348">
    <property type="entry name" value="Interleukin 20 receptor subunit alpha"/>
    <property type="match status" value="1"/>
</dbReference>
<evidence type="ECO:0000256" key="1">
    <source>
        <dbReference type="ARBA" id="ARBA00005399"/>
    </source>
</evidence>
<dbReference type="PROSITE" id="PS50853">
    <property type="entry name" value="FN3"/>
    <property type="match status" value="1"/>
</dbReference>
<dbReference type="Proteomes" id="UP001474421">
    <property type="component" value="Unassembled WGS sequence"/>
</dbReference>
<name>A0AAW1CC19_CROAD</name>
<feature type="domain" description="Fibronectin type-III" evidence="6">
    <location>
        <begin position="451"/>
        <end position="552"/>
    </location>
</feature>
<dbReference type="CDD" id="cd00063">
    <property type="entry name" value="FN3"/>
    <property type="match status" value="1"/>
</dbReference>
<protein>
    <submittedName>
        <fullName evidence="7">Interferon gamma receptor 1</fullName>
    </submittedName>
</protein>
<dbReference type="Gene3D" id="2.60.40.10">
    <property type="entry name" value="Immunoglobulins"/>
    <property type="match status" value="4"/>
</dbReference>
<dbReference type="InterPro" id="IPR015373">
    <property type="entry name" value="Interferon/interleukin_rcp_dom"/>
</dbReference>
<dbReference type="Pfam" id="PF01108">
    <property type="entry name" value="Tissue_fac"/>
    <property type="match status" value="2"/>
</dbReference>
<dbReference type="AlphaFoldDB" id="A0AAW1CC19"/>
<keyword evidence="5" id="KW-1133">Transmembrane helix</keyword>
<sequence>MAAEAASVCPVPPPHLPPLACPCYRPLLALQAVDEIGALPERDAQKMRVVWPWLVLALLGWSHCSGFNAREPQTEVPSPKNVTVKLYNNNISVCWDYGSPSLRPLFTVQIKCYGTGVYKEIDTCINIKQYYCDLTNKTDNCETFWVGVKALSGQHQSEYVEQKFDILRDGQIGPPKFNLSIDNQDIVVNIEPPLFPYGDLIEEFTYKLFIWKRENPEERQEVISDDWYLEPSTLPLSVSLDTSYCISTQVFSPTLTKVGEESEEKCISPTPKSRLGFTLLVCLGIIALVILAIILVVVFIKFKERKITLPKSLVAVVRNQVSNAEFKSECKYDTITSTSYKPMVTCKDEKPVEKLDVAEKGNEPKAARQESLSMSALGRPEIVFLACWGRRCGRPLRPTELRIGGGEEHHATHRRCPFSMSDRAASALWLLLLRLIFPAPLSEVAASHCLLPSPQNVHFISRNMKNTLHWLPPEGIAENKLNYKVKYLIYGTDKWIKYPECKNINQTWCDLSQETYNHKEQYHARVKVSLKGNCSVWAESPRFNPFTDTTIDPPAFALSSTENSISVTVVPPEKWKRNPREQPVYLQEIYSGLQYNVSVFNKNINKRWMFCIQNNRLEVHSSCEANVSQELDLEIQSKLWKR</sequence>
<keyword evidence="5" id="KW-0812">Transmembrane</keyword>
<dbReference type="GO" id="GO:0005886">
    <property type="term" value="C:plasma membrane"/>
    <property type="evidence" value="ECO:0007669"/>
    <property type="project" value="TreeGrafter"/>
</dbReference>
<gene>
    <name evidence="7" type="ORF">NXF25_002788</name>
</gene>
<comment type="similarity">
    <text evidence="1">Belongs to the type II cytokine receptor family.</text>
</comment>
<dbReference type="PANTHER" id="PTHR20859:SF5">
    <property type="entry name" value="INTERFERON GAMMA RECEPTOR 1"/>
    <property type="match status" value="1"/>
</dbReference>
<accession>A0AAW1CC19</accession>
<organism evidence="7 8">
    <name type="scientific">Crotalus adamanteus</name>
    <name type="common">Eastern diamondback rattlesnake</name>
    <dbReference type="NCBI Taxonomy" id="8729"/>
    <lineage>
        <taxon>Eukaryota</taxon>
        <taxon>Metazoa</taxon>
        <taxon>Chordata</taxon>
        <taxon>Craniata</taxon>
        <taxon>Vertebrata</taxon>
        <taxon>Euteleostomi</taxon>
        <taxon>Lepidosauria</taxon>
        <taxon>Squamata</taxon>
        <taxon>Bifurcata</taxon>
        <taxon>Unidentata</taxon>
        <taxon>Episquamata</taxon>
        <taxon>Toxicofera</taxon>
        <taxon>Serpentes</taxon>
        <taxon>Colubroidea</taxon>
        <taxon>Viperidae</taxon>
        <taxon>Crotalinae</taxon>
        <taxon>Crotalus</taxon>
    </lineage>
</organism>
<evidence type="ECO:0000256" key="3">
    <source>
        <dbReference type="ARBA" id="ARBA00023157"/>
    </source>
</evidence>
<dbReference type="InterPro" id="IPR036116">
    <property type="entry name" value="FN3_sf"/>
</dbReference>
<keyword evidence="2" id="KW-0732">Signal</keyword>
<evidence type="ECO:0000256" key="5">
    <source>
        <dbReference type="SAM" id="Phobius"/>
    </source>
</evidence>
<dbReference type="Pfam" id="PF09294">
    <property type="entry name" value="Interfer-bind"/>
    <property type="match status" value="2"/>
</dbReference>
<evidence type="ECO:0000256" key="2">
    <source>
        <dbReference type="ARBA" id="ARBA00022729"/>
    </source>
</evidence>
<proteinExistence type="inferred from homology"/>
<dbReference type="InterPro" id="IPR013783">
    <property type="entry name" value="Ig-like_fold"/>
</dbReference>
<feature type="transmembrane region" description="Helical" evidence="5">
    <location>
        <begin position="275"/>
        <end position="300"/>
    </location>
</feature>
<evidence type="ECO:0000313" key="7">
    <source>
        <dbReference type="EMBL" id="KAK9411613.1"/>
    </source>
</evidence>
<dbReference type="PANTHER" id="PTHR20859">
    <property type="entry name" value="INTERFERON/INTERLEUKIN RECEPTOR"/>
    <property type="match status" value="1"/>
</dbReference>
<reference evidence="7 8" key="1">
    <citation type="journal article" date="2024" name="Proc. Natl. Acad. Sci. U.S.A.">
        <title>The genetic regulatory architecture and epigenomic basis for age-related changes in rattlesnake venom.</title>
        <authorList>
            <person name="Hogan M.P."/>
            <person name="Holding M.L."/>
            <person name="Nystrom G.S."/>
            <person name="Colston T.J."/>
            <person name="Bartlett D.A."/>
            <person name="Mason A.J."/>
            <person name="Ellsworth S.A."/>
            <person name="Rautsaw R.M."/>
            <person name="Lawrence K.C."/>
            <person name="Strickland J.L."/>
            <person name="He B."/>
            <person name="Fraser P."/>
            <person name="Margres M.J."/>
            <person name="Gilbert D.M."/>
            <person name="Gibbs H.L."/>
            <person name="Parkinson C.L."/>
            <person name="Rokyta D.R."/>
        </authorList>
    </citation>
    <scope>NUCLEOTIDE SEQUENCE [LARGE SCALE GENOMIC DNA]</scope>
    <source>
        <strain evidence="7">DRR0105</strain>
    </source>
</reference>